<dbReference type="GO" id="GO:0008010">
    <property type="term" value="F:structural constituent of chitin-based larval cuticle"/>
    <property type="evidence" value="ECO:0007669"/>
    <property type="project" value="TreeGrafter"/>
</dbReference>
<dbReference type="GO" id="GO:0062129">
    <property type="term" value="C:chitin-based extracellular matrix"/>
    <property type="evidence" value="ECO:0007669"/>
    <property type="project" value="TreeGrafter"/>
</dbReference>
<evidence type="ECO:0000313" key="3">
    <source>
        <dbReference type="EMBL" id="CAL1267664.1"/>
    </source>
</evidence>
<name>A0AAV1Z807_9ARAC</name>
<feature type="region of interest" description="Disordered" evidence="2">
    <location>
        <begin position="106"/>
        <end position="133"/>
    </location>
</feature>
<keyword evidence="1" id="KW-0193">Cuticle</keyword>
<dbReference type="PROSITE" id="PS51155">
    <property type="entry name" value="CHIT_BIND_RR_2"/>
    <property type="match status" value="1"/>
</dbReference>
<accession>A0AAV1Z807</accession>
<dbReference type="InterPro" id="IPR000618">
    <property type="entry name" value="Insect_cuticle"/>
</dbReference>
<reference evidence="3 4" key="1">
    <citation type="submission" date="2024-04" db="EMBL/GenBank/DDBJ databases">
        <authorList>
            <person name="Rising A."/>
            <person name="Reimegard J."/>
            <person name="Sonavane S."/>
            <person name="Akerstrom W."/>
            <person name="Nylinder S."/>
            <person name="Hedman E."/>
            <person name="Kallberg Y."/>
        </authorList>
    </citation>
    <scope>NUCLEOTIDE SEQUENCE [LARGE SCALE GENOMIC DNA]</scope>
</reference>
<dbReference type="AlphaFoldDB" id="A0AAV1Z807"/>
<dbReference type="PANTHER" id="PTHR10380:SF240">
    <property type="match status" value="1"/>
</dbReference>
<feature type="compositionally biased region" description="Low complexity" evidence="2">
    <location>
        <begin position="157"/>
        <end position="167"/>
    </location>
</feature>
<dbReference type="EMBL" id="CAXIEN010000029">
    <property type="protein sequence ID" value="CAL1267664.1"/>
    <property type="molecule type" value="Genomic_DNA"/>
</dbReference>
<organism evidence="3 4">
    <name type="scientific">Larinioides sclopetarius</name>
    <dbReference type="NCBI Taxonomy" id="280406"/>
    <lineage>
        <taxon>Eukaryota</taxon>
        <taxon>Metazoa</taxon>
        <taxon>Ecdysozoa</taxon>
        <taxon>Arthropoda</taxon>
        <taxon>Chelicerata</taxon>
        <taxon>Arachnida</taxon>
        <taxon>Araneae</taxon>
        <taxon>Araneomorphae</taxon>
        <taxon>Entelegynae</taxon>
        <taxon>Araneoidea</taxon>
        <taxon>Araneidae</taxon>
        <taxon>Larinioides</taxon>
    </lineage>
</organism>
<evidence type="ECO:0000256" key="1">
    <source>
        <dbReference type="PROSITE-ProRule" id="PRU00497"/>
    </source>
</evidence>
<dbReference type="PANTHER" id="PTHR10380">
    <property type="entry name" value="CUTICLE PROTEIN"/>
    <property type="match status" value="1"/>
</dbReference>
<comment type="caution">
    <text evidence="3">The sequence shown here is derived from an EMBL/GenBank/DDBJ whole genome shotgun (WGS) entry which is preliminary data.</text>
</comment>
<evidence type="ECO:0000313" key="4">
    <source>
        <dbReference type="Proteomes" id="UP001497382"/>
    </source>
</evidence>
<feature type="compositionally biased region" description="Low complexity" evidence="2">
    <location>
        <begin position="117"/>
        <end position="126"/>
    </location>
</feature>
<dbReference type="Proteomes" id="UP001497382">
    <property type="component" value="Unassembled WGS sequence"/>
</dbReference>
<feature type="compositionally biased region" description="Polar residues" evidence="2">
    <location>
        <begin position="168"/>
        <end position="178"/>
    </location>
</feature>
<sequence length="350" mass="38659">MILLSALIKITFGQFQMPFPSSLKPTQPTTMKTVYQAAPLHYVNIGRKLDGDYKFGYDTGKGPSGQSFREEIRLADGTISGTYGVVDELGHKRVVHFSAGKAGLLSQEESISKPTKEPSSTSTTPSVGKPYSNTIARQFTSPLASFNLANYLHLKTTTPTSSHSTPSQQNHIAAPRQSTQQNMMVASRQSTPTQKNVIASPRQSISLQQNMIAAVRDYSSAQQKNMIATPRESTTSQQNVKLQSAASRQSTPFQQNMIAIPHLYTYGVSTEQQKTLMPFMESYRSGNLQRQAKVEAPPKAQNSQIKDVAYLASTYDPKLEDEYYDNAPPFIDIERLSYNIGTDKNASLKL</sequence>
<gene>
    <name evidence="3" type="ORF">LARSCL_LOCUS3799</name>
</gene>
<proteinExistence type="predicted"/>
<keyword evidence="4" id="KW-1185">Reference proteome</keyword>
<evidence type="ECO:0000256" key="2">
    <source>
        <dbReference type="SAM" id="MobiDB-lite"/>
    </source>
</evidence>
<feature type="region of interest" description="Disordered" evidence="2">
    <location>
        <begin position="157"/>
        <end position="178"/>
    </location>
</feature>
<dbReference type="InterPro" id="IPR050468">
    <property type="entry name" value="Cuticle_Struct_Prot"/>
</dbReference>
<protein>
    <submittedName>
        <fullName evidence="3">Uncharacterized protein</fullName>
    </submittedName>
</protein>
<dbReference type="Pfam" id="PF00379">
    <property type="entry name" value="Chitin_bind_4"/>
    <property type="match status" value="1"/>
</dbReference>